<protein>
    <submittedName>
        <fullName evidence="2">Uncharacterized protein</fullName>
    </submittedName>
</protein>
<sequence>MATIQVHKLEGSFRKCHIDSDQEDFIEHNLEDHKDSKSTLPNGTNGHTDLLNQDKDKENLSVSSKSLERVSVQTKPKHPLLRKSSNITNDSGHSSVSDNEDNVFRDQEEDSRRHSLTVVDATGHLNVPTNLDCLTKNTSQSASSSALHSIHLPHPRNAPRIAYSLSEEALGVNRLRGRRSPQGSPRLRRQPTMETNSFSVVDGADGYVQLNQYKLKNEIGKVPSL</sequence>
<feature type="compositionally biased region" description="Basic and acidic residues" evidence="1">
    <location>
        <begin position="102"/>
        <end position="113"/>
    </location>
</feature>
<accession>A0A8W8JX18</accession>
<name>A0A8W8JX18_MAGGI</name>
<reference evidence="2" key="1">
    <citation type="submission" date="2022-08" db="UniProtKB">
        <authorList>
            <consortium name="EnsemblMetazoa"/>
        </authorList>
    </citation>
    <scope>IDENTIFICATION</scope>
    <source>
        <strain evidence="2">05x7-T-G4-1.051#20</strain>
    </source>
</reference>
<dbReference type="EnsemblMetazoa" id="G21423.3">
    <property type="protein sequence ID" value="G21423.3:cds"/>
    <property type="gene ID" value="G21423"/>
</dbReference>
<dbReference type="Proteomes" id="UP000005408">
    <property type="component" value="Unassembled WGS sequence"/>
</dbReference>
<feature type="region of interest" description="Disordered" evidence="1">
    <location>
        <begin position="33"/>
        <end position="114"/>
    </location>
</feature>
<evidence type="ECO:0000313" key="3">
    <source>
        <dbReference type="Proteomes" id="UP000005408"/>
    </source>
</evidence>
<feature type="region of interest" description="Disordered" evidence="1">
    <location>
        <begin position="173"/>
        <end position="196"/>
    </location>
</feature>
<feature type="compositionally biased region" description="Polar residues" evidence="1">
    <location>
        <begin position="38"/>
        <end position="51"/>
    </location>
</feature>
<feature type="compositionally biased region" description="Polar residues" evidence="1">
    <location>
        <begin position="83"/>
        <end position="97"/>
    </location>
</feature>
<evidence type="ECO:0000256" key="1">
    <source>
        <dbReference type="SAM" id="MobiDB-lite"/>
    </source>
</evidence>
<dbReference type="AlphaFoldDB" id="A0A8W8JX18"/>
<keyword evidence="3" id="KW-1185">Reference proteome</keyword>
<proteinExistence type="predicted"/>
<evidence type="ECO:0000313" key="2">
    <source>
        <dbReference type="EnsemblMetazoa" id="G21423.3:cds"/>
    </source>
</evidence>
<organism evidence="2 3">
    <name type="scientific">Magallana gigas</name>
    <name type="common">Pacific oyster</name>
    <name type="synonym">Crassostrea gigas</name>
    <dbReference type="NCBI Taxonomy" id="29159"/>
    <lineage>
        <taxon>Eukaryota</taxon>
        <taxon>Metazoa</taxon>
        <taxon>Spiralia</taxon>
        <taxon>Lophotrochozoa</taxon>
        <taxon>Mollusca</taxon>
        <taxon>Bivalvia</taxon>
        <taxon>Autobranchia</taxon>
        <taxon>Pteriomorphia</taxon>
        <taxon>Ostreida</taxon>
        <taxon>Ostreoidea</taxon>
        <taxon>Ostreidae</taxon>
        <taxon>Magallana</taxon>
    </lineage>
</organism>